<keyword evidence="3 7" id="KW-0347">Helicase</keyword>
<proteinExistence type="inferred from homology"/>
<organism evidence="12 13">
    <name type="scientific">Agarivorans aestuarii</name>
    <dbReference type="NCBI Taxonomy" id="1563703"/>
    <lineage>
        <taxon>Bacteria</taxon>
        <taxon>Pseudomonadati</taxon>
        <taxon>Pseudomonadota</taxon>
        <taxon>Gammaproteobacteria</taxon>
        <taxon>Alteromonadales</taxon>
        <taxon>Alteromonadaceae</taxon>
        <taxon>Agarivorans</taxon>
    </lineage>
</organism>
<evidence type="ECO:0000259" key="10">
    <source>
        <dbReference type="PROSITE" id="PS51194"/>
    </source>
</evidence>
<dbReference type="InterPro" id="IPR000629">
    <property type="entry name" value="RNA-helicase_DEAD-box_CS"/>
</dbReference>
<feature type="domain" description="DEAD-box RNA helicase Q" evidence="11">
    <location>
        <begin position="1"/>
        <end position="29"/>
    </location>
</feature>
<evidence type="ECO:0000256" key="5">
    <source>
        <dbReference type="ARBA" id="ARBA00038437"/>
    </source>
</evidence>
<dbReference type="Pfam" id="PF00271">
    <property type="entry name" value="Helicase_C"/>
    <property type="match status" value="1"/>
</dbReference>
<keyword evidence="13" id="KW-1185">Reference proteome</keyword>
<evidence type="ECO:0000256" key="1">
    <source>
        <dbReference type="ARBA" id="ARBA00022741"/>
    </source>
</evidence>
<evidence type="ECO:0000313" key="13">
    <source>
        <dbReference type="Proteomes" id="UP001310248"/>
    </source>
</evidence>
<evidence type="ECO:0000256" key="8">
    <source>
        <dbReference type="SAM" id="MobiDB-lite"/>
    </source>
</evidence>
<dbReference type="PROSITE" id="PS51195">
    <property type="entry name" value="Q_MOTIF"/>
    <property type="match status" value="1"/>
</dbReference>
<reference evidence="13" key="1">
    <citation type="submission" date="2023-07" db="EMBL/GenBank/DDBJ databases">
        <title>Draft genome sequence of Agarivorans aestuarii strain ZMCS4, a CAZymes producing bacteria isolated from the marine brown algae Clodostephus spongiosus.</title>
        <authorList>
            <person name="Lorente B."/>
            <person name="Cabral C."/>
            <person name="Frias J."/>
            <person name="Faria J."/>
            <person name="Toubarro D."/>
        </authorList>
    </citation>
    <scope>NUCLEOTIDE SEQUENCE [LARGE SCALE GENOMIC DNA]</scope>
    <source>
        <strain evidence="13">ZMCS4</strain>
    </source>
</reference>
<dbReference type="Gene3D" id="3.40.50.300">
    <property type="entry name" value="P-loop containing nucleotide triphosphate hydrolases"/>
    <property type="match status" value="2"/>
</dbReference>
<dbReference type="SMART" id="SM00487">
    <property type="entry name" value="DEXDc"/>
    <property type="match status" value="1"/>
</dbReference>
<sequence>MKFNQLQLNSHLLSNLAALGYQQASEIQQQAIPLALAGHDLMACAQTGTGKTAAFCLPILQNISQQEGAKHIQALIITPTRELAQQVHQSLESYAKGSGLNCALVYGGVSIDKQQLALKQPCHIVVATPGRMLDHLKRGSCDLKHLQYLVLDEADRMLDLGFKDELSALLKHLPQRRQTMLFSATLDASIYRFAKPWLNQAKQLEVAKAHSKAVTIEECVYNVDQDKKAALLCQIIKQAQWQQALVFCRTKQGVDKLVKQLTQQGINASALHGDLSQSAREQSLASFKTAETKLLVATDVAARGIDVSKLACVINLELPYKSEDYTHRIGRTGRAGESGIAITLLSVDDEHLLHDLEAQLDRRLPQQWYPGFEPDLSQPAPSNKRNSRSVQKRKARQRALGKNKRHK</sequence>
<feature type="region of interest" description="Disordered" evidence="8">
    <location>
        <begin position="370"/>
        <end position="407"/>
    </location>
</feature>
<keyword evidence="4 7" id="KW-0067">ATP-binding</keyword>
<dbReference type="EC" id="3.6.4.-" evidence="12"/>
<dbReference type="GO" id="GO:0016787">
    <property type="term" value="F:hydrolase activity"/>
    <property type="evidence" value="ECO:0007669"/>
    <property type="project" value="UniProtKB-KW"/>
</dbReference>
<dbReference type="PANTHER" id="PTHR47959">
    <property type="entry name" value="ATP-DEPENDENT RNA HELICASE RHLE-RELATED"/>
    <property type="match status" value="1"/>
</dbReference>
<evidence type="ECO:0000313" key="12">
    <source>
        <dbReference type="EMBL" id="MEE1673791.1"/>
    </source>
</evidence>
<dbReference type="InterPro" id="IPR050079">
    <property type="entry name" value="DEAD_box_RNA_helicase"/>
</dbReference>
<dbReference type="PROSITE" id="PS51194">
    <property type="entry name" value="HELICASE_CTER"/>
    <property type="match status" value="1"/>
</dbReference>
<dbReference type="InterPro" id="IPR001650">
    <property type="entry name" value="Helicase_C-like"/>
</dbReference>
<dbReference type="PROSITE" id="PS51192">
    <property type="entry name" value="HELICASE_ATP_BIND_1"/>
    <property type="match status" value="1"/>
</dbReference>
<dbReference type="CDD" id="cd00268">
    <property type="entry name" value="DEADc"/>
    <property type="match status" value="1"/>
</dbReference>
<protein>
    <submittedName>
        <fullName evidence="12">DEAD/DEAH box helicase</fullName>
        <ecNumber evidence="12">3.6.4.-</ecNumber>
    </submittedName>
</protein>
<dbReference type="Pfam" id="PF00270">
    <property type="entry name" value="DEAD"/>
    <property type="match status" value="1"/>
</dbReference>
<evidence type="ECO:0000256" key="4">
    <source>
        <dbReference type="ARBA" id="ARBA00022840"/>
    </source>
</evidence>
<dbReference type="SUPFAM" id="SSF52540">
    <property type="entry name" value="P-loop containing nucleoside triphosphate hydrolases"/>
    <property type="match status" value="1"/>
</dbReference>
<dbReference type="SMART" id="SM00490">
    <property type="entry name" value="HELICc"/>
    <property type="match status" value="1"/>
</dbReference>
<evidence type="ECO:0000256" key="2">
    <source>
        <dbReference type="ARBA" id="ARBA00022801"/>
    </source>
</evidence>
<dbReference type="InterPro" id="IPR011545">
    <property type="entry name" value="DEAD/DEAH_box_helicase_dom"/>
</dbReference>
<keyword evidence="1 7" id="KW-0547">Nucleotide-binding</keyword>
<evidence type="ECO:0000256" key="7">
    <source>
        <dbReference type="RuleBase" id="RU000492"/>
    </source>
</evidence>
<evidence type="ECO:0000256" key="6">
    <source>
        <dbReference type="PROSITE-ProRule" id="PRU00552"/>
    </source>
</evidence>
<feature type="short sequence motif" description="Q motif" evidence="6">
    <location>
        <begin position="1"/>
        <end position="29"/>
    </location>
</feature>
<name>A0ABU7G326_9ALTE</name>
<dbReference type="PROSITE" id="PS00039">
    <property type="entry name" value="DEAD_ATP_HELICASE"/>
    <property type="match status" value="1"/>
</dbReference>
<evidence type="ECO:0000259" key="9">
    <source>
        <dbReference type="PROSITE" id="PS51192"/>
    </source>
</evidence>
<comment type="similarity">
    <text evidence="5 7">Belongs to the DEAD box helicase family.</text>
</comment>
<dbReference type="Proteomes" id="UP001310248">
    <property type="component" value="Unassembled WGS sequence"/>
</dbReference>
<dbReference type="PANTHER" id="PTHR47959:SF7">
    <property type="entry name" value="ATP-DEPENDENT RNA HELICASE DEAD BOX FAMILY"/>
    <property type="match status" value="1"/>
</dbReference>
<dbReference type="GO" id="GO:0004386">
    <property type="term" value="F:helicase activity"/>
    <property type="evidence" value="ECO:0007669"/>
    <property type="project" value="UniProtKB-KW"/>
</dbReference>
<keyword evidence="2 7" id="KW-0378">Hydrolase</keyword>
<dbReference type="InterPro" id="IPR014001">
    <property type="entry name" value="Helicase_ATP-bd"/>
</dbReference>
<accession>A0ABU7G326</accession>
<evidence type="ECO:0000259" key="11">
    <source>
        <dbReference type="PROSITE" id="PS51195"/>
    </source>
</evidence>
<feature type="compositionally biased region" description="Basic residues" evidence="8">
    <location>
        <begin position="385"/>
        <end position="407"/>
    </location>
</feature>
<gene>
    <name evidence="12" type="ORF">SNR37_003218</name>
</gene>
<feature type="domain" description="Helicase ATP-binding" evidence="9">
    <location>
        <begin position="32"/>
        <end position="204"/>
    </location>
</feature>
<dbReference type="EMBL" id="JAYDYW010000006">
    <property type="protein sequence ID" value="MEE1673791.1"/>
    <property type="molecule type" value="Genomic_DNA"/>
</dbReference>
<feature type="domain" description="Helicase C-terminal" evidence="10">
    <location>
        <begin position="231"/>
        <end position="377"/>
    </location>
</feature>
<evidence type="ECO:0000256" key="3">
    <source>
        <dbReference type="ARBA" id="ARBA00022806"/>
    </source>
</evidence>
<dbReference type="InterPro" id="IPR044742">
    <property type="entry name" value="DEAD/DEAH_RhlB"/>
</dbReference>
<comment type="caution">
    <text evidence="12">The sequence shown here is derived from an EMBL/GenBank/DDBJ whole genome shotgun (WGS) entry which is preliminary data.</text>
</comment>
<dbReference type="CDD" id="cd18787">
    <property type="entry name" value="SF2_C_DEAD"/>
    <property type="match status" value="1"/>
</dbReference>
<dbReference type="RefSeq" id="WP_329775038.1">
    <property type="nucleotide sequence ID" value="NZ_JAYDYW010000006.1"/>
</dbReference>
<dbReference type="InterPro" id="IPR027417">
    <property type="entry name" value="P-loop_NTPase"/>
</dbReference>
<dbReference type="InterPro" id="IPR014014">
    <property type="entry name" value="RNA_helicase_DEAD_Q_motif"/>
</dbReference>